<evidence type="ECO:0000313" key="3">
    <source>
        <dbReference type="EMBL" id="KIZ07533.1"/>
    </source>
</evidence>
<dbReference type="PANTHER" id="PTHR21228:SF40">
    <property type="entry name" value="LD45607P"/>
    <property type="match status" value="1"/>
</dbReference>
<reference evidence="3 4" key="1">
    <citation type="journal article" date="2013" name="BMC Genomics">
        <title>Reconstruction of the lipid metabolism for the microalga Monoraphidium neglectum from its genome sequence reveals characteristics suitable for biofuel production.</title>
        <authorList>
            <person name="Bogen C."/>
            <person name="Al-Dilaimi A."/>
            <person name="Albersmeier A."/>
            <person name="Wichmann J."/>
            <person name="Grundmann M."/>
            <person name="Rupp O."/>
            <person name="Lauersen K.J."/>
            <person name="Blifernez-Klassen O."/>
            <person name="Kalinowski J."/>
            <person name="Goesmann A."/>
            <person name="Mussgnug J.H."/>
            <person name="Kruse O."/>
        </authorList>
    </citation>
    <scope>NUCLEOTIDE SEQUENCE [LARGE SCALE GENOMIC DNA]</scope>
    <source>
        <strain evidence="3 4">SAG 48.87</strain>
    </source>
</reference>
<dbReference type="GO" id="GO:0044528">
    <property type="term" value="P:regulation of mitochondrial mRNA stability"/>
    <property type="evidence" value="ECO:0007669"/>
    <property type="project" value="TreeGrafter"/>
</dbReference>
<sequence>MQAQVDSLDPWGVSLSMWAYGVLGRQAEPVLTALCRRGAAVMRGFTPVDCAAALAGWARLRARAARHREFLDALMAHALDALSGAPRDWEPRELAQSAWGLSRVGVGGRHRRLLLETLMDVVQRRLEQFGPRDLSTVVFAYARLRFNAPGALLRIQDRVLRSIDTAAPLDMALLLWGFARLGFAPREELMRRLGASVVRQLGAFKPRETSILLYSYGALSHNDPLVIEAVAAAAAARLDRFGTQELVAAIWALGALRGAGGAAAATLLPGACAVLLARARARRLAPGHVAVGLKGLARAGFRPPAALTSELCACALENLASFKPVELCHLMWALARLGARHVELVEAAVARAAAQLQAVPGAAFDQHTPGQRAFVKLSLDTVVWAAQRLGYFPAELIEAAGARGVRVKVWRRFKTRFDLGAAPGDLPEEEVRGAAPGDGAGAGAVAWEEIVRPGMDLPDDFPSPERRAASPRAA</sequence>
<dbReference type="InterPro" id="IPR050870">
    <property type="entry name" value="FAST_kinase"/>
</dbReference>
<dbReference type="GO" id="GO:0000963">
    <property type="term" value="P:mitochondrial RNA processing"/>
    <property type="evidence" value="ECO:0007669"/>
    <property type="project" value="TreeGrafter"/>
</dbReference>
<dbReference type="GO" id="GO:0005759">
    <property type="term" value="C:mitochondrial matrix"/>
    <property type="evidence" value="ECO:0007669"/>
    <property type="project" value="TreeGrafter"/>
</dbReference>
<dbReference type="OrthoDB" id="537275at2759"/>
<dbReference type="GO" id="GO:1901259">
    <property type="term" value="P:chloroplast rRNA processing"/>
    <property type="evidence" value="ECO:0007669"/>
    <property type="project" value="TreeGrafter"/>
</dbReference>
<dbReference type="KEGG" id="mng:MNEG_0422"/>
<proteinExistence type="predicted"/>
<dbReference type="GeneID" id="25726540"/>
<evidence type="ECO:0000313" key="4">
    <source>
        <dbReference type="Proteomes" id="UP000054498"/>
    </source>
</evidence>
<dbReference type="Pfam" id="PF26188">
    <property type="entry name" value="RESC6"/>
    <property type="match status" value="1"/>
</dbReference>
<dbReference type="Proteomes" id="UP000054498">
    <property type="component" value="Unassembled WGS sequence"/>
</dbReference>
<dbReference type="RefSeq" id="XP_013906552.1">
    <property type="nucleotide sequence ID" value="XM_014051098.1"/>
</dbReference>
<dbReference type="STRING" id="145388.A0A0D2KBF9"/>
<gene>
    <name evidence="3" type="ORF">MNEG_0422</name>
</gene>
<keyword evidence="4" id="KW-1185">Reference proteome</keyword>
<name>A0A0D2KBF9_9CHLO</name>
<feature type="region of interest" description="Disordered" evidence="1">
    <location>
        <begin position="424"/>
        <end position="474"/>
    </location>
</feature>
<organism evidence="3 4">
    <name type="scientific">Monoraphidium neglectum</name>
    <dbReference type="NCBI Taxonomy" id="145388"/>
    <lineage>
        <taxon>Eukaryota</taxon>
        <taxon>Viridiplantae</taxon>
        <taxon>Chlorophyta</taxon>
        <taxon>core chlorophytes</taxon>
        <taxon>Chlorophyceae</taxon>
        <taxon>CS clade</taxon>
        <taxon>Sphaeropleales</taxon>
        <taxon>Selenastraceae</taxon>
        <taxon>Monoraphidium</taxon>
    </lineage>
</organism>
<dbReference type="GO" id="GO:0035770">
    <property type="term" value="C:ribonucleoprotein granule"/>
    <property type="evidence" value="ECO:0007669"/>
    <property type="project" value="TreeGrafter"/>
</dbReference>
<evidence type="ECO:0000256" key="1">
    <source>
        <dbReference type="SAM" id="MobiDB-lite"/>
    </source>
</evidence>
<protein>
    <recommendedName>
        <fullName evidence="2">RNA-editing substrate-binding complex 6 protein domain-containing protein</fullName>
    </recommendedName>
</protein>
<dbReference type="PANTHER" id="PTHR21228">
    <property type="entry name" value="FAST LEU-RICH DOMAIN-CONTAINING"/>
    <property type="match status" value="1"/>
</dbReference>
<dbReference type="GO" id="GO:0009507">
    <property type="term" value="C:chloroplast"/>
    <property type="evidence" value="ECO:0007669"/>
    <property type="project" value="GOC"/>
</dbReference>
<dbReference type="InterPro" id="IPR058917">
    <property type="entry name" value="RESC6_dom"/>
</dbReference>
<evidence type="ECO:0000259" key="2">
    <source>
        <dbReference type="Pfam" id="PF26188"/>
    </source>
</evidence>
<feature type="domain" description="RNA-editing substrate-binding complex 6 protein" evidence="2">
    <location>
        <begin position="110"/>
        <end position="341"/>
    </location>
</feature>
<accession>A0A0D2KBF9</accession>
<dbReference type="AlphaFoldDB" id="A0A0D2KBF9"/>
<dbReference type="GO" id="GO:0003723">
    <property type="term" value="F:RNA binding"/>
    <property type="evidence" value="ECO:0007669"/>
    <property type="project" value="TreeGrafter"/>
</dbReference>
<dbReference type="EMBL" id="KK100252">
    <property type="protein sequence ID" value="KIZ07533.1"/>
    <property type="molecule type" value="Genomic_DNA"/>
</dbReference>